<organism evidence="2 3">
    <name type="scientific">Actinomadura adrarensis</name>
    <dbReference type="NCBI Taxonomy" id="1819600"/>
    <lineage>
        <taxon>Bacteria</taxon>
        <taxon>Bacillati</taxon>
        <taxon>Actinomycetota</taxon>
        <taxon>Actinomycetes</taxon>
        <taxon>Streptosporangiales</taxon>
        <taxon>Thermomonosporaceae</taxon>
        <taxon>Actinomadura</taxon>
    </lineage>
</organism>
<dbReference type="Gene3D" id="3.40.50.1820">
    <property type="entry name" value="alpha/beta hydrolase"/>
    <property type="match status" value="1"/>
</dbReference>
<dbReference type="Pfam" id="PF00326">
    <property type="entry name" value="Peptidase_S9"/>
    <property type="match status" value="1"/>
</dbReference>
<comment type="caution">
    <text evidence="2">The sequence shown here is derived from an EMBL/GenBank/DDBJ whole genome shotgun (WGS) entry which is preliminary data.</text>
</comment>
<dbReference type="SUPFAM" id="SSF53474">
    <property type="entry name" value="alpha/beta-Hydrolases"/>
    <property type="match status" value="1"/>
</dbReference>
<name>A0ABW3CQ43_9ACTN</name>
<dbReference type="InterPro" id="IPR029058">
    <property type="entry name" value="AB_hydrolase_fold"/>
</dbReference>
<proteinExistence type="predicted"/>
<keyword evidence="3" id="KW-1185">Reference proteome</keyword>
<dbReference type="EMBL" id="JBHTIR010004150">
    <property type="protein sequence ID" value="MFD0856511.1"/>
    <property type="molecule type" value="Genomic_DNA"/>
</dbReference>
<dbReference type="GO" id="GO:0016787">
    <property type="term" value="F:hydrolase activity"/>
    <property type="evidence" value="ECO:0007669"/>
    <property type="project" value="UniProtKB-KW"/>
</dbReference>
<evidence type="ECO:0000313" key="2">
    <source>
        <dbReference type="EMBL" id="MFD0856511.1"/>
    </source>
</evidence>
<evidence type="ECO:0000259" key="1">
    <source>
        <dbReference type="Pfam" id="PF00326"/>
    </source>
</evidence>
<dbReference type="EC" id="3.4.-.-" evidence="2"/>
<dbReference type="Proteomes" id="UP001597083">
    <property type="component" value="Unassembled WGS sequence"/>
</dbReference>
<accession>A0ABW3CQ43</accession>
<sequence>TASKRALKRAVVQLYGCEPLEADPACWAKVDDSNTVTHASEGDAPVMNLHFSDEFVPPSQSTGLAAALRAKGVRAETKVYPGKKHATRLLNVDGVTSTIISWLKARTSN</sequence>
<reference evidence="3" key="1">
    <citation type="journal article" date="2019" name="Int. J. Syst. Evol. Microbiol.">
        <title>The Global Catalogue of Microorganisms (GCM) 10K type strain sequencing project: providing services to taxonomists for standard genome sequencing and annotation.</title>
        <authorList>
            <consortium name="The Broad Institute Genomics Platform"/>
            <consortium name="The Broad Institute Genome Sequencing Center for Infectious Disease"/>
            <person name="Wu L."/>
            <person name="Ma J."/>
        </authorList>
    </citation>
    <scope>NUCLEOTIDE SEQUENCE [LARGE SCALE GENOMIC DNA]</scope>
    <source>
        <strain evidence="3">JCM 31696</strain>
    </source>
</reference>
<feature type="domain" description="Peptidase S9 prolyl oligopeptidase catalytic" evidence="1">
    <location>
        <begin position="33"/>
        <end position="104"/>
    </location>
</feature>
<protein>
    <submittedName>
        <fullName evidence="2">Alpha/beta hydrolase family protein</fullName>
        <ecNumber evidence="2">3.4.-.-</ecNumber>
    </submittedName>
</protein>
<keyword evidence="2" id="KW-0378">Hydrolase</keyword>
<dbReference type="InterPro" id="IPR001375">
    <property type="entry name" value="Peptidase_S9_cat"/>
</dbReference>
<feature type="non-terminal residue" evidence="2">
    <location>
        <position position="1"/>
    </location>
</feature>
<gene>
    <name evidence="2" type="ORF">ACFQ07_30010</name>
</gene>
<evidence type="ECO:0000313" key="3">
    <source>
        <dbReference type="Proteomes" id="UP001597083"/>
    </source>
</evidence>